<keyword evidence="4" id="KW-1185">Reference proteome</keyword>
<reference evidence="3 4" key="1">
    <citation type="submission" date="2019-08" db="EMBL/GenBank/DDBJ databases">
        <title>Genome of Phaeodactylibacter luteus.</title>
        <authorList>
            <person name="Bowman J.P."/>
        </authorList>
    </citation>
    <scope>NUCLEOTIDE SEQUENCE [LARGE SCALE GENOMIC DNA]</scope>
    <source>
        <strain evidence="3 4">KCTC 42180</strain>
    </source>
</reference>
<organism evidence="3 4">
    <name type="scientific">Phaeodactylibacter luteus</name>
    <dbReference type="NCBI Taxonomy" id="1564516"/>
    <lineage>
        <taxon>Bacteria</taxon>
        <taxon>Pseudomonadati</taxon>
        <taxon>Bacteroidota</taxon>
        <taxon>Saprospiria</taxon>
        <taxon>Saprospirales</taxon>
        <taxon>Haliscomenobacteraceae</taxon>
        <taxon>Phaeodactylibacter</taxon>
    </lineage>
</organism>
<gene>
    <name evidence="3" type="ORF">FRY97_14140</name>
</gene>
<accession>A0A5C6RJ01</accession>
<feature type="chain" id="PRO_5022710694" description="Peptidase M14 domain-containing protein" evidence="1">
    <location>
        <begin position="19"/>
        <end position="590"/>
    </location>
</feature>
<dbReference type="GO" id="GO:0004181">
    <property type="term" value="F:metallocarboxypeptidase activity"/>
    <property type="evidence" value="ECO:0007669"/>
    <property type="project" value="InterPro"/>
</dbReference>
<dbReference type="EMBL" id="VOOR01000030">
    <property type="protein sequence ID" value="TXB62418.1"/>
    <property type="molecule type" value="Genomic_DNA"/>
</dbReference>
<dbReference type="Pfam" id="PF00246">
    <property type="entry name" value="Peptidase_M14"/>
    <property type="match status" value="1"/>
</dbReference>
<evidence type="ECO:0000259" key="2">
    <source>
        <dbReference type="Pfam" id="PF00246"/>
    </source>
</evidence>
<comment type="caution">
    <text evidence="3">The sequence shown here is derived from an EMBL/GenBank/DDBJ whole genome shotgun (WGS) entry which is preliminary data.</text>
</comment>
<evidence type="ECO:0000313" key="4">
    <source>
        <dbReference type="Proteomes" id="UP000321580"/>
    </source>
</evidence>
<dbReference type="GO" id="GO:0008270">
    <property type="term" value="F:zinc ion binding"/>
    <property type="evidence" value="ECO:0007669"/>
    <property type="project" value="InterPro"/>
</dbReference>
<dbReference type="RefSeq" id="WP_147168204.1">
    <property type="nucleotide sequence ID" value="NZ_VOOR01000030.1"/>
</dbReference>
<dbReference type="Gene3D" id="3.40.630.10">
    <property type="entry name" value="Zn peptidases"/>
    <property type="match status" value="1"/>
</dbReference>
<name>A0A5C6RJ01_9BACT</name>
<evidence type="ECO:0000313" key="3">
    <source>
        <dbReference type="EMBL" id="TXB62418.1"/>
    </source>
</evidence>
<protein>
    <recommendedName>
        <fullName evidence="2">Peptidase M14 domain-containing protein</fullName>
    </recommendedName>
</protein>
<dbReference type="InterPro" id="IPR000834">
    <property type="entry name" value="Peptidase_M14"/>
</dbReference>
<keyword evidence="1" id="KW-0732">Signal</keyword>
<feature type="domain" description="Peptidase M14" evidence="2">
    <location>
        <begin position="43"/>
        <end position="178"/>
    </location>
</feature>
<dbReference type="AlphaFoldDB" id="A0A5C6RJ01"/>
<dbReference type="GO" id="GO:0006508">
    <property type="term" value="P:proteolysis"/>
    <property type="evidence" value="ECO:0007669"/>
    <property type="project" value="InterPro"/>
</dbReference>
<sequence>MRYCFTLLALLAAGYLCAQGQSALSLPFEADSNTTAAYQEAIRFYEDLAVAYPELRLQAHGQTDAGYPLHLAVVAKDGAWTPEQARAQGKMVLFVNNAIHPGEPCGVEATMLLLRNLLQGPDKNAVLERLTLVAIPFYNIGGGLNRGAHSRANQNGPAAYGFRGNAKNLDLNRDFIKCDSRNAQTFNQLFAYWQPDVFVDNHTSNGADYPYTMTLIPTQSDKLHPSLAGYLDEQLVPQLFAGMQADGWEMTPYVYARTTPDEGIAAFLDLPRYSTGYAALHNTIGFMPEAHMLKPFRDRVASTYAFMDNLIRIMLQDQADIQHARSEAIADVASRDSFALNWALDPARSMPLLFKGYEAKYKTSEVSGLPRLYYDRTAPYEKEIPHFRFYNTVSKVSRPAAYVIPQAYQDVIDRLRWNGVELYRLTEDVVLDCEQYRIAGYKTVNAPYEGHYLHREVEVERLQQPWAYRKGDYVVLANQAANRYIVETLEPQGADSFFAWNFFDGILMQKEHFSAYVFEDKAAAMLAEDPLLRQALEEKRATDTTFAQSERAQLNFVYERSPHYEPTFRLYPVARLNTAEGLPLEKSSAE</sequence>
<feature type="signal peptide" evidence="1">
    <location>
        <begin position="1"/>
        <end position="18"/>
    </location>
</feature>
<dbReference type="OrthoDB" id="9767214at2"/>
<dbReference type="SUPFAM" id="SSF53187">
    <property type="entry name" value="Zn-dependent exopeptidases"/>
    <property type="match status" value="1"/>
</dbReference>
<evidence type="ECO:0000256" key="1">
    <source>
        <dbReference type="SAM" id="SignalP"/>
    </source>
</evidence>
<proteinExistence type="predicted"/>
<dbReference type="Proteomes" id="UP000321580">
    <property type="component" value="Unassembled WGS sequence"/>
</dbReference>